<dbReference type="InterPro" id="IPR051393">
    <property type="entry name" value="ABC_transporter_permease"/>
</dbReference>
<dbReference type="SUPFAM" id="SSF161098">
    <property type="entry name" value="MetI-like"/>
    <property type="match status" value="1"/>
</dbReference>
<proteinExistence type="inferred from homology"/>
<keyword evidence="6 7" id="KW-0472">Membrane</keyword>
<evidence type="ECO:0000256" key="1">
    <source>
        <dbReference type="ARBA" id="ARBA00004651"/>
    </source>
</evidence>
<dbReference type="Pfam" id="PF00528">
    <property type="entry name" value="BPD_transp_1"/>
    <property type="match status" value="1"/>
</dbReference>
<dbReference type="EMBL" id="BMIR01000003">
    <property type="protein sequence ID" value="GGE33035.1"/>
    <property type="molecule type" value="Genomic_DNA"/>
</dbReference>
<evidence type="ECO:0000256" key="4">
    <source>
        <dbReference type="ARBA" id="ARBA00022692"/>
    </source>
</evidence>
<name>A0A8J2VMN6_9BACL</name>
<reference evidence="9" key="1">
    <citation type="journal article" date="2014" name="Int. J. Syst. Evol. Microbiol.">
        <title>Complete genome sequence of Corynebacterium casei LMG S-19264T (=DSM 44701T), isolated from a smear-ripened cheese.</title>
        <authorList>
            <consortium name="US DOE Joint Genome Institute (JGI-PGF)"/>
            <person name="Walter F."/>
            <person name="Albersmeier A."/>
            <person name="Kalinowski J."/>
            <person name="Ruckert C."/>
        </authorList>
    </citation>
    <scope>NUCLEOTIDE SEQUENCE</scope>
    <source>
        <strain evidence="9">CGMCC 1.15371</strain>
    </source>
</reference>
<dbReference type="Gene3D" id="1.10.3720.10">
    <property type="entry name" value="MetI-like"/>
    <property type="match status" value="1"/>
</dbReference>
<gene>
    <name evidence="9" type="ORF">GCM10011391_09590</name>
</gene>
<dbReference type="GO" id="GO:0055085">
    <property type="term" value="P:transmembrane transport"/>
    <property type="evidence" value="ECO:0007669"/>
    <property type="project" value="InterPro"/>
</dbReference>
<keyword evidence="3" id="KW-1003">Cell membrane</keyword>
<dbReference type="AlphaFoldDB" id="A0A8J2VMN6"/>
<feature type="transmembrane region" description="Helical" evidence="7">
    <location>
        <begin position="209"/>
        <end position="230"/>
    </location>
</feature>
<dbReference type="Proteomes" id="UP000628775">
    <property type="component" value="Unassembled WGS sequence"/>
</dbReference>
<keyword evidence="5 7" id="KW-1133">Transmembrane helix</keyword>
<evidence type="ECO:0000256" key="5">
    <source>
        <dbReference type="ARBA" id="ARBA00022989"/>
    </source>
</evidence>
<keyword evidence="2 7" id="KW-0813">Transport</keyword>
<keyword evidence="10" id="KW-1185">Reference proteome</keyword>
<dbReference type="PROSITE" id="PS50928">
    <property type="entry name" value="ABC_TM1"/>
    <property type="match status" value="1"/>
</dbReference>
<reference evidence="9" key="2">
    <citation type="submission" date="2020-09" db="EMBL/GenBank/DDBJ databases">
        <authorList>
            <person name="Sun Q."/>
            <person name="Zhou Y."/>
        </authorList>
    </citation>
    <scope>NUCLEOTIDE SEQUENCE</scope>
    <source>
        <strain evidence="9">CGMCC 1.15371</strain>
    </source>
</reference>
<feature type="transmembrane region" description="Helical" evidence="7">
    <location>
        <begin position="151"/>
        <end position="170"/>
    </location>
</feature>
<feature type="transmembrane region" description="Helical" evidence="7">
    <location>
        <begin position="270"/>
        <end position="289"/>
    </location>
</feature>
<feature type="transmembrane region" description="Helical" evidence="7">
    <location>
        <begin position="111"/>
        <end position="131"/>
    </location>
</feature>
<evidence type="ECO:0000256" key="6">
    <source>
        <dbReference type="ARBA" id="ARBA00023136"/>
    </source>
</evidence>
<dbReference type="RefSeq" id="WP_188689935.1">
    <property type="nucleotide sequence ID" value="NZ_BMIR01000003.1"/>
</dbReference>
<keyword evidence="4 7" id="KW-0812">Transmembrane</keyword>
<dbReference type="PANTHER" id="PTHR30193">
    <property type="entry name" value="ABC TRANSPORTER PERMEASE PROTEIN"/>
    <property type="match status" value="1"/>
</dbReference>
<accession>A0A8J2VMN6</accession>
<evidence type="ECO:0000256" key="2">
    <source>
        <dbReference type="ARBA" id="ARBA00022448"/>
    </source>
</evidence>
<comment type="subcellular location">
    <subcellularLocation>
        <location evidence="1 7">Cell membrane</location>
        <topology evidence="1 7">Multi-pass membrane protein</topology>
    </subcellularLocation>
</comment>
<evidence type="ECO:0000256" key="7">
    <source>
        <dbReference type="RuleBase" id="RU363032"/>
    </source>
</evidence>
<comment type="similarity">
    <text evidence="7">Belongs to the binding-protein-dependent transport system permease family.</text>
</comment>
<evidence type="ECO:0000256" key="3">
    <source>
        <dbReference type="ARBA" id="ARBA00022475"/>
    </source>
</evidence>
<evidence type="ECO:0000313" key="9">
    <source>
        <dbReference type="EMBL" id="GGE33035.1"/>
    </source>
</evidence>
<organism evidence="9 10">
    <name type="scientific">Pullulanibacillus camelliae</name>
    <dbReference type="NCBI Taxonomy" id="1707096"/>
    <lineage>
        <taxon>Bacteria</taxon>
        <taxon>Bacillati</taxon>
        <taxon>Bacillota</taxon>
        <taxon>Bacilli</taxon>
        <taxon>Bacillales</taxon>
        <taxon>Sporolactobacillaceae</taxon>
        <taxon>Pullulanibacillus</taxon>
    </lineage>
</organism>
<feature type="domain" description="ABC transmembrane type-1" evidence="8">
    <location>
        <begin position="74"/>
        <end position="285"/>
    </location>
</feature>
<feature type="transmembrane region" description="Helical" evidence="7">
    <location>
        <begin position="12"/>
        <end position="31"/>
    </location>
</feature>
<dbReference type="CDD" id="cd06261">
    <property type="entry name" value="TM_PBP2"/>
    <property type="match status" value="1"/>
</dbReference>
<evidence type="ECO:0000313" key="10">
    <source>
        <dbReference type="Proteomes" id="UP000628775"/>
    </source>
</evidence>
<sequence>MNVFGKKGFKKWMPLLGLLPAIIVFGAFKIYPSIMTFIYSFTQYSGIPGTPLHFVGLENYKMAFSGFSGIGKAIRITIIFALCVTLLQNALGLFAALVFNKKTRGTVFYRSLVFLPVVLSVVVTGLIWSLLFSPIGGPIEPIWKAVFGHSSSFFGSNTLALPLVIFVQIWQNAGFTMVVYLAGLQTVPTELLESAQLDGASRWQRFRHVLFPMIAASTTVNVLLCVIGALGTYDLIYVLTGGQFGTMTLGMDMFNTAFGGSNQLGYGSMIQMLQFALVLIVTLILQWYLRRREVEL</sequence>
<protein>
    <submittedName>
        <fullName evidence="9">Sugar ABC transporter permease</fullName>
    </submittedName>
</protein>
<comment type="caution">
    <text evidence="9">The sequence shown here is derived from an EMBL/GenBank/DDBJ whole genome shotgun (WGS) entry which is preliminary data.</text>
</comment>
<dbReference type="InterPro" id="IPR000515">
    <property type="entry name" value="MetI-like"/>
</dbReference>
<dbReference type="InterPro" id="IPR035906">
    <property type="entry name" value="MetI-like_sf"/>
</dbReference>
<evidence type="ECO:0000259" key="8">
    <source>
        <dbReference type="PROSITE" id="PS50928"/>
    </source>
</evidence>
<dbReference type="PANTHER" id="PTHR30193:SF37">
    <property type="entry name" value="INNER MEMBRANE ABC TRANSPORTER PERMEASE PROTEIN YCJO"/>
    <property type="match status" value="1"/>
</dbReference>
<dbReference type="GO" id="GO:0005886">
    <property type="term" value="C:plasma membrane"/>
    <property type="evidence" value="ECO:0007669"/>
    <property type="project" value="UniProtKB-SubCell"/>
</dbReference>
<feature type="transmembrane region" description="Helical" evidence="7">
    <location>
        <begin position="73"/>
        <end position="99"/>
    </location>
</feature>